<evidence type="ECO:0000313" key="3">
    <source>
        <dbReference type="Proteomes" id="UP000010552"/>
    </source>
</evidence>
<dbReference type="InParanoid" id="L5KKR4"/>
<keyword evidence="3" id="KW-1185">Reference proteome</keyword>
<feature type="compositionally biased region" description="Basic and acidic residues" evidence="1">
    <location>
        <begin position="39"/>
        <end position="49"/>
    </location>
</feature>
<dbReference type="EMBL" id="KB030676">
    <property type="protein sequence ID" value="ELK11361.1"/>
    <property type="molecule type" value="Genomic_DNA"/>
</dbReference>
<reference evidence="3" key="1">
    <citation type="journal article" date="2013" name="Science">
        <title>Comparative analysis of bat genomes provides insight into the evolution of flight and immunity.</title>
        <authorList>
            <person name="Zhang G."/>
            <person name="Cowled C."/>
            <person name="Shi Z."/>
            <person name="Huang Z."/>
            <person name="Bishop-Lilly K.A."/>
            <person name="Fang X."/>
            <person name="Wynne J.W."/>
            <person name="Xiong Z."/>
            <person name="Baker M.L."/>
            <person name="Zhao W."/>
            <person name="Tachedjian M."/>
            <person name="Zhu Y."/>
            <person name="Zhou P."/>
            <person name="Jiang X."/>
            <person name="Ng J."/>
            <person name="Yang L."/>
            <person name="Wu L."/>
            <person name="Xiao J."/>
            <person name="Feng Y."/>
            <person name="Chen Y."/>
            <person name="Sun X."/>
            <person name="Zhang Y."/>
            <person name="Marsh G.A."/>
            <person name="Crameri G."/>
            <person name="Broder C.C."/>
            <person name="Frey K.G."/>
            <person name="Wang L.F."/>
            <person name="Wang J."/>
        </authorList>
    </citation>
    <scope>NUCLEOTIDE SEQUENCE [LARGE SCALE GENOMIC DNA]</scope>
</reference>
<feature type="compositionally biased region" description="Low complexity" evidence="1">
    <location>
        <begin position="50"/>
        <end position="64"/>
    </location>
</feature>
<sequence length="82" mass="8520">MASQNTDMVDEVDEAKLAPLGDGEPATGDPLESSPDANVESREVLEIHQDPAASPDPAASRSQAGPIGRWRASNRGSIGIIP</sequence>
<feature type="region of interest" description="Disordered" evidence="1">
    <location>
        <begin position="1"/>
        <end position="82"/>
    </location>
</feature>
<dbReference type="Proteomes" id="UP000010552">
    <property type="component" value="Unassembled WGS sequence"/>
</dbReference>
<organism evidence="2 3">
    <name type="scientific">Pteropus alecto</name>
    <name type="common">Black flying fox</name>
    <dbReference type="NCBI Taxonomy" id="9402"/>
    <lineage>
        <taxon>Eukaryota</taxon>
        <taxon>Metazoa</taxon>
        <taxon>Chordata</taxon>
        <taxon>Craniata</taxon>
        <taxon>Vertebrata</taxon>
        <taxon>Euteleostomi</taxon>
        <taxon>Mammalia</taxon>
        <taxon>Eutheria</taxon>
        <taxon>Laurasiatheria</taxon>
        <taxon>Chiroptera</taxon>
        <taxon>Yinpterochiroptera</taxon>
        <taxon>Pteropodoidea</taxon>
        <taxon>Pteropodidae</taxon>
        <taxon>Pteropodinae</taxon>
        <taxon>Pteropus</taxon>
    </lineage>
</organism>
<accession>L5KKR4</accession>
<evidence type="ECO:0000256" key="1">
    <source>
        <dbReference type="SAM" id="MobiDB-lite"/>
    </source>
</evidence>
<proteinExistence type="predicted"/>
<gene>
    <name evidence="2" type="ORF">PAL_GLEAN10002870</name>
</gene>
<protein>
    <submittedName>
        <fullName evidence="2">Uncharacterized protein</fullName>
    </submittedName>
</protein>
<dbReference type="AlphaFoldDB" id="L5KKR4"/>
<evidence type="ECO:0000313" key="2">
    <source>
        <dbReference type="EMBL" id="ELK11361.1"/>
    </source>
</evidence>
<name>L5KKR4_PTEAL</name>